<dbReference type="InterPro" id="IPR018045">
    <property type="entry name" value="S04_transporter_CS"/>
</dbReference>
<protein>
    <recommendedName>
        <fullName evidence="8">STAS domain-containing protein</fullName>
    </recommendedName>
</protein>
<feature type="transmembrane region" description="Helical" evidence="7">
    <location>
        <begin position="760"/>
        <end position="782"/>
    </location>
</feature>
<dbReference type="InterPro" id="IPR048232">
    <property type="entry name" value="TSN6/7_LEL"/>
</dbReference>
<dbReference type="InterPro" id="IPR018499">
    <property type="entry name" value="Tetraspanin/Peripherin"/>
</dbReference>
<feature type="transmembrane region" description="Helical" evidence="7">
    <location>
        <begin position="513"/>
        <end position="533"/>
    </location>
</feature>
<dbReference type="Proteomes" id="UP001558613">
    <property type="component" value="Unassembled WGS sequence"/>
</dbReference>
<feature type="transmembrane region" description="Helical" evidence="7">
    <location>
        <begin position="885"/>
        <end position="911"/>
    </location>
</feature>
<feature type="transmembrane region" description="Helical" evidence="7">
    <location>
        <begin position="185"/>
        <end position="203"/>
    </location>
</feature>
<comment type="caution">
    <text evidence="9">The sequence shown here is derived from an EMBL/GenBank/DDBJ whole genome shotgun (WGS) entry which is preliminary data.</text>
</comment>
<dbReference type="InterPro" id="IPR018503">
    <property type="entry name" value="Tetraspanin_CS"/>
</dbReference>
<dbReference type="InterPro" id="IPR001902">
    <property type="entry name" value="SLC26A/SulP_fam"/>
</dbReference>
<feature type="transmembrane region" description="Helical" evidence="7">
    <location>
        <begin position="163"/>
        <end position="179"/>
    </location>
</feature>
<dbReference type="Gene3D" id="1.10.1450.10">
    <property type="entry name" value="Tetraspanin"/>
    <property type="match status" value="1"/>
</dbReference>
<dbReference type="Gene3D" id="3.30.750.24">
    <property type="entry name" value="STAS domain"/>
    <property type="match status" value="1"/>
</dbReference>
<evidence type="ECO:0000313" key="9">
    <source>
        <dbReference type="EMBL" id="KAL1251554.1"/>
    </source>
</evidence>
<feature type="transmembrane region" description="Helical" evidence="7">
    <location>
        <begin position="471"/>
        <end position="493"/>
    </location>
</feature>
<feature type="transmembrane region" description="Helical" evidence="7">
    <location>
        <begin position="444"/>
        <end position="464"/>
    </location>
</feature>
<dbReference type="EMBL" id="JAYMGO010000022">
    <property type="protein sequence ID" value="KAL1251554.1"/>
    <property type="molecule type" value="Genomic_DNA"/>
</dbReference>
<feature type="transmembrane region" description="Helical" evidence="7">
    <location>
        <begin position="405"/>
        <end position="424"/>
    </location>
</feature>
<dbReference type="PANTHER" id="PTHR11814">
    <property type="entry name" value="SULFATE TRANSPORTER"/>
    <property type="match status" value="1"/>
</dbReference>
<feature type="transmembrane region" description="Helical" evidence="7">
    <location>
        <begin position="262"/>
        <end position="281"/>
    </location>
</feature>
<dbReference type="Pfam" id="PF00335">
    <property type="entry name" value="Tetraspanin"/>
    <property type="match status" value="1"/>
</dbReference>
<sequence>MILKQKEKTLFTLRERNFRHVNPSHDRDQLTQSLGQSPEYLNSCETRGSKSSVSFQKHLWRSKKKLFGSQGEGQQICDLLMERVTGIRWYAALRSCFPILTWLPRYNLTWLKMDLIAGLTVGLTAVPQALAYAEVAGLPVQYGLYSAFMGGFIYCIFGTSKDITLGPTAIMSLLCSAYIGGDPVFAVVLTLLCGVIQAGMALLRLGFLLDFISYPVIKGFTCAAAVTIGFGQVKNILGLKEIPQQFFLQVYYTFHKIPEARVGDVILGLCCLFFLVVLMLMKNSLGSSEDDAPLLVRSARRLVWSLATIRNALVVIAATGVAYSVEATGHHFFSLTGKTAKGLPPFKAPPLSETGANGTVITFSDITKDLGGGLAVIPLMGVLESIAIAKAFGSKNNYRIDANQELFAIGLTNIMGSFVSAYPVTGSFGRTAVNSQTGVCSPAGGIVTGVIVLLSLAFLMPLFFYIPKASLAAVIICAVSPMIDFRVPVQLWRVKRLDLLPFLVTFVVSFWEVQYGIVGGVVVSGFMLLYTVARPKVKVSDHGVLLLELDSGLSFPVTEHLSRLVYKHALHASPPRCLVLDCSHVSSIDFTVVHELTELLKQFELNGVSMIFAGLKPSVLKVLLTADLPGFRHTDRVDEALQLLTSGSRVTGAQRRRRSGESQQHKPTALMASRRMETKPVITCLKTLLIVYSFVFWITGAILLAVGLWGKFILGPYISLIAENSTNAPYVLIGTGTTIIVFGLFGCFATCRGSPWMLKLYAMFLSLVFLAELIAGISGFVFRHEIKGTFLRTYNEAVQNYNAQDERSIAVDNVQRSLRCCGVLNYTSWFSSVYYPVSGIPPSCCANISDCTSSDMRNATIAATKVYQQGCYELVTTFIETNMGIIAGVTFGIAFSQLIGMLLACCLSRFITANQYEMV</sequence>
<dbReference type="InterPro" id="IPR036513">
    <property type="entry name" value="STAS_dom_sf"/>
</dbReference>
<name>A0ABR3LF76_9TELE</name>
<evidence type="ECO:0000256" key="4">
    <source>
        <dbReference type="ARBA" id="ARBA00022989"/>
    </source>
</evidence>
<dbReference type="Pfam" id="PF00916">
    <property type="entry name" value="Sulfate_transp"/>
    <property type="match status" value="1"/>
</dbReference>
<keyword evidence="5 7" id="KW-0472">Membrane</keyword>
<proteinExistence type="inferred from homology"/>
<dbReference type="PROSITE" id="PS50801">
    <property type="entry name" value="STAS"/>
    <property type="match status" value="1"/>
</dbReference>
<dbReference type="PRINTS" id="PR00259">
    <property type="entry name" value="TMFOUR"/>
</dbReference>
<organism evidence="9 10">
    <name type="scientific">Cirrhinus molitorella</name>
    <name type="common">mud carp</name>
    <dbReference type="NCBI Taxonomy" id="172907"/>
    <lineage>
        <taxon>Eukaryota</taxon>
        <taxon>Metazoa</taxon>
        <taxon>Chordata</taxon>
        <taxon>Craniata</taxon>
        <taxon>Vertebrata</taxon>
        <taxon>Euteleostomi</taxon>
        <taxon>Actinopterygii</taxon>
        <taxon>Neopterygii</taxon>
        <taxon>Teleostei</taxon>
        <taxon>Ostariophysi</taxon>
        <taxon>Cypriniformes</taxon>
        <taxon>Cyprinidae</taxon>
        <taxon>Labeoninae</taxon>
        <taxon>Labeonini</taxon>
        <taxon>Cirrhinus</taxon>
    </lineage>
</organism>
<comment type="subcellular location">
    <subcellularLocation>
        <location evidence="1">Membrane</location>
        <topology evidence="1">Multi-pass membrane protein</topology>
    </subcellularLocation>
</comment>
<dbReference type="PROSITE" id="PS00421">
    <property type="entry name" value="TM4_1"/>
    <property type="match status" value="1"/>
</dbReference>
<dbReference type="SUPFAM" id="SSF52091">
    <property type="entry name" value="SpoIIaa-like"/>
    <property type="match status" value="1"/>
</dbReference>
<reference evidence="9 10" key="1">
    <citation type="submission" date="2023-09" db="EMBL/GenBank/DDBJ databases">
        <authorList>
            <person name="Wang M."/>
        </authorList>
    </citation>
    <scope>NUCLEOTIDE SEQUENCE [LARGE SCALE GENOMIC DNA]</scope>
    <source>
        <strain evidence="9">GT-2023</strain>
        <tissue evidence="9">Liver</tissue>
    </source>
</reference>
<evidence type="ECO:0000256" key="2">
    <source>
        <dbReference type="ARBA" id="ARBA00006840"/>
    </source>
</evidence>
<evidence type="ECO:0000256" key="6">
    <source>
        <dbReference type="SAM" id="MobiDB-lite"/>
    </source>
</evidence>
<evidence type="ECO:0000313" key="10">
    <source>
        <dbReference type="Proteomes" id="UP001558613"/>
    </source>
</evidence>
<feature type="transmembrane region" description="Helical" evidence="7">
    <location>
        <begin position="115"/>
        <end position="133"/>
    </location>
</feature>
<dbReference type="SUPFAM" id="SSF48652">
    <property type="entry name" value="Tetraspanin"/>
    <property type="match status" value="1"/>
</dbReference>
<keyword evidence="10" id="KW-1185">Reference proteome</keyword>
<dbReference type="Pfam" id="PF01740">
    <property type="entry name" value="STAS"/>
    <property type="match status" value="1"/>
</dbReference>
<keyword evidence="4 7" id="KW-1133">Transmembrane helix</keyword>
<keyword evidence="3 7" id="KW-0812">Transmembrane</keyword>
<feature type="region of interest" description="Disordered" evidence="6">
    <location>
        <begin position="649"/>
        <end position="669"/>
    </location>
</feature>
<evidence type="ECO:0000256" key="1">
    <source>
        <dbReference type="ARBA" id="ARBA00004141"/>
    </source>
</evidence>
<dbReference type="CDD" id="cd07042">
    <property type="entry name" value="STAS_SulP_like_sulfate_transporter"/>
    <property type="match status" value="1"/>
</dbReference>
<accession>A0ABR3LF76</accession>
<evidence type="ECO:0000256" key="7">
    <source>
        <dbReference type="SAM" id="Phobius"/>
    </source>
</evidence>
<dbReference type="InterPro" id="IPR002645">
    <property type="entry name" value="STAS_dom"/>
</dbReference>
<feature type="transmembrane region" description="Helical" evidence="7">
    <location>
        <begin position="302"/>
        <end position="325"/>
    </location>
</feature>
<feature type="transmembrane region" description="Helical" evidence="7">
    <location>
        <begin position="684"/>
        <end position="710"/>
    </location>
</feature>
<feature type="transmembrane region" description="Helical" evidence="7">
    <location>
        <begin position="139"/>
        <end position="156"/>
    </location>
</feature>
<gene>
    <name evidence="9" type="ORF">QQF64_019350</name>
</gene>
<dbReference type="InterPro" id="IPR008952">
    <property type="entry name" value="Tetraspanin_EC2_sf"/>
</dbReference>
<evidence type="ECO:0000259" key="8">
    <source>
        <dbReference type="PROSITE" id="PS50801"/>
    </source>
</evidence>
<evidence type="ECO:0000256" key="5">
    <source>
        <dbReference type="ARBA" id="ARBA00023136"/>
    </source>
</evidence>
<feature type="transmembrane region" description="Helical" evidence="7">
    <location>
        <begin position="730"/>
        <end position="748"/>
    </location>
</feature>
<evidence type="ECO:0000256" key="3">
    <source>
        <dbReference type="ARBA" id="ARBA00022692"/>
    </source>
</evidence>
<dbReference type="CDD" id="cd03161">
    <property type="entry name" value="TM4SF2_6_like_LEL"/>
    <property type="match status" value="1"/>
</dbReference>
<feature type="domain" description="STAS" evidence="8">
    <location>
        <begin position="543"/>
        <end position="628"/>
    </location>
</feature>
<dbReference type="PROSITE" id="PS01130">
    <property type="entry name" value="SLC26A"/>
    <property type="match status" value="1"/>
</dbReference>
<feature type="transmembrane region" description="Helical" evidence="7">
    <location>
        <begin position="215"/>
        <end position="233"/>
    </location>
</feature>
<dbReference type="InterPro" id="IPR011547">
    <property type="entry name" value="SLC26A/SulP_dom"/>
</dbReference>
<comment type="similarity">
    <text evidence="2">Belongs to the tetraspanin (TM4SF) family.</text>
</comment>
<feature type="transmembrane region" description="Helical" evidence="7">
    <location>
        <begin position="373"/>
        <end position="393"/>
    </location>
</feature>